<gene>
    <name evidence="2" type="ORF">J7337_007660</name>
</gene>
<proteinExistence type="predicted"/>
<dbReference type="AlphaFoldDB" id="A0A9P8IQY2"/>
<dbReference type="KEGG" id="fmu:J7337_007660"/>
<evidence type="ECO:0000313" key="2">
    <source>
        <dbReference type="EMBL" id="KAG9501953.1"/>
    </source>
</evidence>
<accession>A0A9P8IQY2</accession>
<evidence type="ECO:0000256" key="1">
    <source>
        <dbReference type="SAM" id="MobiDB-lite"/>
    </source>
</evidence>
<reference evidence="2" key="1">
    <citation type="journal article" date="2021" name="Mol. Plant Microbe Interact.">
        <title>Telomere to telomere genome assembly of Fusarium musae F31, causal agent of crown rot disease of banana.</title>
        <authorList>
            <person name="Degradi L."/>
            <person name="Tava V."/>
            <person name="Kunova A."/>
            <person name="Cortesi P."/>
            <person name="Saracchi M."/>
            <person name="Pasquali M."/>
        </authorList>
    </citation>
    <scope>NUCLEOTIDE SEQUENCE</scope>
    <source>
        <strain evidence="2">F31</strain>
    </source>
</reference>
<dbReference type="RefSeq" id="XP_044680953.1">
    <property type="nucleotide sequence ID" value="XM_044825296.1"/>
</dbReference>
<organism evidence="2 3">
    <name type="scientific">Fusarium musae</name>
    <dbReference type="NCBI Taxonomy" id="1042133"/>
    <lineage>
        <taxon>Eukaryota</taxon>
        <taxon>Fungi</taxon>
        <taxon>Dikarya</taxon>
        <taxon>Ascomycota</taxon>
        <taxon>Pezizomycotina</taxon>
        <taxon>Sordariomycetes</taxon>
        <taxon>Hypocreomycetidae</taxon>
        <taxon>Hypocreales</taxon>
        <taxon>Nectriaceae</taxon>
        <taxon>Fusarium</taxon>
    </lineage>
</organism>
<name>A0A9P8IQY2_9HYPO</name>
<keyword evidence="3" id="KW-1185">Reference proteome</keyword>
<sequence>MHCQANESLFPANPPDPDSEFALEITNSYISRVMFAPSEDLPKTYGSMTSPQDSTTTSTHEEPSPTDNGKLEPGRASAKKSLEDQIDDLLATLRDIRSFVLPAFPGARSLSYLSWRKGSALPVLLLEATPPSSVIDSM</sequence>
<comment type="caution">
    <text evidence="2">The sequence shown here is derived from an EMBL/GenBank/DDBJ whole genome shotgun (WGS) entry which is preliminary data.</text>
</comment>
<evidence type="ECO:0000313" key="3">
    <source>
        <dbReference type="Proteomes" id="UP000827133"/>
    </source>
</evidence>
<dbReference type="EMBL" id="JAHBCI010000005">
    <property type="protein sequence ID" value="KAG9501953.1"/>
    <property type="molecule type" value="Genomic_DNA"/>
</dbReference>
<feature type="region of interest" description="Disordered" evidence="1">
    <location>
        <begin position="1"/>
        <end position="21"/>
    </location>
</feature>
<feature type="compositionally biased region" description="Basic and acidic residues" evidence="1">
    <location>
        <begin position="59"/>
        <end position="73"/>
    </location>
</feature>
<feature type="region of interest" description="Disordered" evidence="1">
    <location>
        <begin position="41"/>
        <end position="81"/>
    </location>
</feature>
<dbReference type="GeneID" id="68315516"/>
<protein>
    <submittedName>
        <fullName evidence="2">Uncharacterized protein</fullName>
    </submittedName>
</protein>
<dbReference type="Proteomes" id="UP000827133">
    <property type="component" value="Unassembled WGS sequence"/>
</dbReference>